<evidence type="ECO:0000313" key="1">
    <source>
        <dbReference type="EMBL" id="MBK1792594.1"/>
    </source>
</evidence>
<comment type="caution">
    <text evidence="1">The sequence shown here is derived from an EMBL/GenBank/DDBJ whole genome shotgun (WGS) entry which is preliminary data.</text>
</comment>
<sequence length="84" mass="9706">MLNLFTPIYSKVEVLNQVCYFVDINTQTGSKKVWFVKNDGSHFEPFLMSQYDKENLGHVASAINEHRKYNDDLSEAPVYMLKSA</sequence>
<dbReference type="Proteomes" id="UP000624703">
    <property type="component" value="Unassembled WGS sequence"/>
</dbReference>
<reference evidence="1" key="1">
    <citation type="submission" date="2021-01" db="EMBL/GenBank/DDBJ databases">
        <title>Modified the classification status of verrucomicrobia.</title>
        <authorList>
            <person name="Feng X."/>
        </authorList>
    </citation>
    <scope>NUCLEOTIDE SEQUENCE</scope>
    <source>
        <strain evidence="1">_KCTC 22039</strain>
    </source>
</reference>
<proteinExistence type="predicted"/>
<evidence type="ECO:0000313" key="2">
    <source>
        <dbReference type="Proteomes" id="UP000624703"/>
    </source>
</evidence>
<accession>A0A8J7MER4</accession>
<dbReference type="AlphaFoldDB" id="A0A8J7MER4"/>
<organism evidence="1 2">
    <name type="scientific">Persicirhabdus sediminis</name>
    <dbReference type="NCBI Taxonomy" id="454144"/>
    <lineage>
        <taxon>Bacteria</taxon>
        <taxon>Pseudomonadati</taxon>
        <taxon>Verrucomicrobiota</taxon>
        <taxon>Verrucomicrobiia</taxon>
        <taxon>Verrucomicrobiales</taxon>
        <taxon>Verrucomicrobiaceae</taxon>
        <taxon>Persicirhabdus</taxon>
    </lineage>
</organism>
<dbReference type="RefSeq" id="WP_200312606.1">
    <property type="nucleotide sequence ID" value="NZ_JAENIM010000046.1"/>
</dbReference>
<name>A0A8J7MER4_9BACT</name>
<dbReference type="EMBL" id="JAENIM010000046">
    <property type="protein sequence ID" value="MBK1792594.1"/>
    <property type="molecule type" value="Genomic_DNA"/>
</dbReference>
<gene>
    <name evidence="1" type="ORF">JIN82_15625</name>
</gene>
<protein>
    <submittedName>
        <fullName evidence="1">Uncharacterized protein</fullName>
    </submittedName>
</protein>
<keyword evidence="2" id="KW-1185">Reference proteome</keyword>